<gene>
    <name evidence="1" type="ORF">CAK95_24805</name>
</gene>
<dbReference type="InterPro" id="IPR052514">
    <property type="entry name" value="SAM-dependent_MTase"/>
</dbReference>
<dbReference type="EMBL" id="CP021112">
    <property type="protein sequence ID" value="ARQ01960.1"/>
    <property type="molecule type" value="Genomic_DNA"/>
</dbReference>
<dbReference type="SUPFAM" id="SSF53335">
    <property type="entry name" value="S-adenosyl-L-methionine-dependent methyltransferases"/>
    <property type="match status" value="1"/>
</dbReference>
<dbReference type="AlphaFoldDB" id="A0A1W6ZXA9"/>
<sequence length="261" mass="29360">MRSGQTFRHPNSSFERTLRGWYDRAMRTFGRVPYTVNAQGARFLVDTTDLIDRELAINGIWEADQLEDFAAICRTRDVDYFLDIGANAGVYSIMLAVAGIGAEIIAFEPDPGNRARLKANIAANGLDYRIQVVPDAVGDKAGEVTLMEAGVHNRGESWIVHPDKPPEEAPGVATHVVKQIRFDDEFAISGKTILVKMDVEGSEFHALAGMERTLRDNQCYLQIELYSDRFEELKALFARLGYRYLKTNYIDHYFTNMPGVS</sequence>
<dbReference type="OrthoDB" id="9814604at2"/>
<dbReference type="KEGG" id="psin:CAK95_24805"/>
<reference evidence="1 2" key="1">
    <citation type="submission" date="2017-05" db="EMBL/GenBank/DDBJ databases">
        <title>Full genome sequence of Pseudorhodoplanes sinuspersici.</title>
        <authorList>
            <person name="Dastgheib S.M.M."/>
            <person name="Shavandi M."/>
            <person name="Tirandaz H."/>
        </authorList>
    </citation>
    <scope>NUCLEOTIDE SEQUENCE [LARGE SCALE GENOMIC DNA]</scope>
    <source>
        <strain evidence="1 2">RIPI110</strain>
    </source>
</reference>
<organism evidence="1 2">
    <name type="scientific">Pseudorhodoplanes sinuspersici</name>
    <dbReference type="NCBI Taxonomy" id="1235591"/>
    <lineage>
        <taxon>Bacteria</taxon>
        <taxon>Pseudomonadati</taxon>
        <taxon>Pseudomonadota</taxon>
        <taxon>Alphaproteobacteria</taxon>
        <taxon>Hyphomicrobiales</taxon>
        <taxon>Pseudorhodoplanes</taxon>
    </lineage>
</organism>
<dbReference type="Pfam" id="PF05050">
    <property type="entry name" value="Methyltransf_21"/>
    <property type="match status" value="1"/>
</dbReference>
<protein>
    <submittedName>
        <fullName evidence="1">Uncharacterized protein</fullName>
    </submittedName>
</protein>
<dbReference type="RefSeq" id="WP_086090354.1">
    <property type="nucleotide sequence ID" value="NZ_CP021112.1"/>
</dbReference>
<proteinExistence type="predicted"/>
<evidence type="ECO:0000313" key="1">
    <source>
        <dbReference type="EMBL" id="ARQ01960.1"/>
    </source>
</evidence>
<keyword evidence="2" id="KW-1185">Reference proteome</keyword>
<accession>A0A1W6ZXA9</accession>
<dbReference type="PANTHER" id="PTHR34203:SF15">
    <property type="entry name" value="SLL1173 PROTEIN"/>
    <property type="match status" value="1"/>
</dbReference>
<name>A0A1W6ZXA9_9HYPH</name>
<dbReference type="InterPro" id="IPR029063">
    <property type="entry name" value="SAM-dependent_MTases_sf"/>
</dbReference>
<dbReference type="Proteomes" id="UP000194137">
    <property type="component" value="Chromosome"/>
</dbReference>
<dbReference type="Gene3D" id="3.40.50.150">
    <property type="entry name" value="Vaccinia Virus protein VP39"/>
    <property type="match status" value="1"/>
</dbReference>
<evidence type="ECO:0000313" key="2">
    <source>
        <dbReference type="Proteomes" id="UP000194137"/>
    </source>
</evidence>
<dbReference type="PANTHER" id="PTHR34203">
    <property type="entry name" value="METHYLTRANSFERASE, FKBM FAMILY PROTEIN"/>
    <property type="match status" value="1"/>
</dbReference>
<dbReference type="STRING" id="1235591.CAK95_24805"/>
<dbReference type="NCBIfam" id="TIGR01444">
    <property type="entry name" value="fkbM_fam"/>
    <property type="match status" value="1"/>
</dbReference>
<dbReference type="InterPro" id="IPR006342">
    <property type="entry name" value="FkbM_mtfrase"/>
</dbReference>